<dbReference type="SUPFAM" id="SSF55729">
    <property type="entry name" value="Acyl-CoA N-acyltransferases (Nat)"/>
    <property type="match status" value="1"/>
</dbReference>
<dbReference type="OrthoDB" id="2773476at2"/>
<name>U2E0B6_9MOLU</name>
<dbReference type="PANTHER" id="PTHR31143:SF2">
    <property type="entry name" value="FR47-LIKE DOMAIN-CONTAINING PROTEIN-RELATED"/>
    <property type="match status" value="1"/>
</dbReference>
<dbReference type="Pfam" id="PF12746">
    <property type="entry name" value="GNAT_acetyltran"/>
    <property type="match status" value="1"/>
</dbReference>
<dbReference type="CDD" id="cd04301">
    <property type="entry name" value="NAT_SF"/>
    <property type="match status" value="1"/>
</dbReference>
<dbReference type="eggNOG" id="COG1670">
    <property type="taxonomic scope" value="Bacteria"/>
</dbReference>
<feature type="domain" description="N-acetyltransferase" evidence="1">
    <location>
        <begin position="137"/>
        <end position="266"/>
    </location>
</feature>
<proteinExistence type="predicted"/>
<dbReference type="STRING" id="1033810.HLPCO_000533"/>
<dbReference type="InterPro" id="IPR027365">
    <property type="entry name" value="GNAT_acetyltra_YdfB-like"/>
</dbReference>
<dbReference type="AlphaFoldDB" id="U2E0B6"/>
<dbReference type="PANTHER" id="PTHR31143">
    <property type="match status" value="1"/>
</dbReference>
<dbReference type="EMBL" id="AFNU02000001">
    <property type="protein sequence ID" value="ERJ13867.1"/>
    <property type="molecule type" value="Genomic_DNA"/>
</dbReference>
<sequence length="266" mass="30877">MAKLINNFEKVIQILAPLNMGYLLDSISEGYTNVDVYVNDETNPTVALIVEESSYYFCGDDDNEQILHDIIDFFKDDVLKGRKRENSDWAKIFYTSEKWRTLLSKRLRKLQPVTYERVLLYHDLGILPTILSAHDDIQFTEINQTIFDKGLENTKLLKDEIIKMWGSVDTFLRDGIGFCAIKDNELISWSTTRYKSKSKCGIGVRTISKYQRKGIATALCNHVLHECKKQNLHTYWDSWKTNSPSVSIAKKNGFKEDFTYEVFLIK</sequence>
<evidence type="ECO:0000259" key="1">
    <source>
        <dbReference type="PROSITE" id="PS51186"/>
    </source>
</evidence>
<reference evidence="2 3" key="1">
    <citation type="journal article" date="2011" name="J. Bacteriol.">
        <title>Genome sequence of Haloplasma contractile, an unusual contractile bacterium from a deep-sea anoxic brine lake.</title>
        <authorList>
            <person name="Antunes A."/>
            <person name="Alam I."/>
            <person name="El Dorry H."/>
            <person name="Siam R."/>
            <person name="Robertson A."/>
            <person name="Bajic V.B."/>
            <person name="Stingl U."/>
        </authorList>
    </citation>
    <scope>NUCLEOTIDE SEQUENCE [LARGE SCALE GENOMIC DNA]</scope>
    <source>
        <strain evidence="2 3">SSD-17B</strain>
    </source>
</reference>
<evidence type="ECO:0000313" key="3">
    <source>
        <dbReference type="Proteomes" id="UP000005707"/>
    </source>
</evidence>
<dbReference type="FunCoup" id="U2E0B6">
    <property type="interactions" value="9"/>
</dbReference>
<dbReference type="InterPro" id="IPR016181">
    <property type="entry name" value="Acyl_CoA_acyltransferase"/>
</dbReference>
<accession>U2E0B6</accession>
<dbReference type="RefSeq" id="WP_008826026.1">
    <property type="nucleotide sequence ID" value="NZ_AFNU02000001.1"/>
</dbReference>
<dbReference type="PROSITE" id="PS51186">
    <property type="entry name" value="GNAT"/>
    <property type="match status" value="1"/>
</dbReference>
<evidence type="ECO:0000313" key="2">
    <source>
        <dbReference type="EMBL" id="ERJ13867.1"/>
    </source>
</evidence>
<protein>
    <submittedName>
        <fullName evidence="2">GNAT acetyltransferase protein</fullName>
    </submittedName>
</protein>
<comment type="caution">
    <text evidence="2">The sequence shown here is derived from an EMBL/GenBank/DDBJ whole genome shotgun (WGS) entry which is preliminary data.</text>
</comment>
<keyword evidence="3" id="KW-1185">Reference proteome</keyword>
<dbReference type="GO" id="GO:0016747">
    <property type="term" value="F:acyltransferase activity, transferring groups other than amino-acyl groups"/>
    <property type="evidence" value="ECO:0007669"/>
    <property type="project" value="InterPro"/>
</dbReference>
<dbReference type="Gene3D" id="3.40.630.30">
    <property type="match status" value="1"/>
</dbReference>
<dbReference type="Proteomes" id="UP000005707">
    <property type="component" value="Unassembled WGS sequence"/>
</dbReference>
<dbReference type="InParanoid" id="U2E0B6"/>
<dbReference type="InterPro" id="IPR000182">
    <property type="entry name" value="GNAT_dom"/>
</dbReference>
<reference evidence="2 3" key="2">
    <citation type="journal article" date="2013" name="PLoS ONE">
        <title>INDIGO - INtegrated Data Warehouse of MIcrobial GenOmes with Examples from the Red Sea Extremophiles.</title>
        <authorList>
            <person name="Alam I."/>
            <person name="Antunes A."/>
            <person name="Kamau A.A."/>
            <person name="Ba Alawi W."/>
            <person name="Kalkatawi M."/>
            <person name="Stingl U."/>
            <person name="Bajic V.B."/>
        </authorList>
    </citation>
    <scope>NUCLEOTIDE SEQUENCE [LARGE SCALE GENOMIC DNA]</scope>
    <source>
        <strain evidence="2 3">SSD-17B</strain>
    </source>
</reference>
<gene>
    <name evidence="2" type="ORF">HLPCO_000533</name>
</gene>
<organism evidence="2 3">
    <name type="scientific">Haloplasma contractile SSD-17B</name>
    <dbReference type="NCBI Taxonomy" id="1033810"/>
    <lineage>
        <taxon>Bacteria</taxon>
        <taxon>Bacillati</taxon>
        <taxon>Mycoplasmatota</taxon>
        <taxon>Mollicutes</taxon>
        <taxon>Haloplasmatales</taxon>
        <taxon>Haloplasmataceae</taxon>
        <taxon>Haloplasma</taxon>
    </lineage>
</organism>